<protein>
    <submittedName>
        <fullName evidence="1">Uncharacterized protein</fullName>
    </submittedName>
</protein>
<evidence type="ECO:0000313" key="2">
    <source>
        <dbReference type="Proteomes" id="UP000265180"/>
    </source>
</evidence>
<organism evidence="1 2">
    <name type="scientific">Oryzias latipes</name>
    <name type="common">Japanese rice fish</name>
    <name type="synonym">Japanese killifish</name>
    <dbReference type="NCBI Taxonomy" id="8090"/>
    <lineage>
        <taxon>Eukaryota</taxon>
        <taxon>Metazoa</taxon>
        <taxon>Chordata</taxon>
        <taxon>Craniata</taxon>
        <taxon>Vertebrata</taxon>
        <taxon>Euteleostomi</taxon>
        <taxon>Actinopterygii</taxon>
        <taxon>Neopterygii</taxon>
        <taxon>Teleostei</taxon>
        <taxon>Neoteleostei</taxon>
        <taxon>Acanthomorphata</taxon>
        <taxon>Ovalentaria</taxon>
        <taxon>Atherinomorphae</taxon>
        <taxon>Beloniformes</taxon>
        <taxon>Adrianichthyidae</taxon>
        <taxon>Oryziinae</taxon>
        <taxon>Oryzias</taxon>
    </lineage>
</organism>
<name>A0A3P9LQY5_ORYLA</name>
<evidence type="ECO:0000313" key="1">
    <source>
        <dbReference type="Ensembl" id="ENSORLP00020023106.1"/>
    </source>
</evidence>
<dbReference type="AlphaFoldDB" id="A0A3P9LQY5"/>
<dbReference type="Ensembl" id="ENSORLT00020010413.1">
    <property type="protein sequence ID" value="ENSORLP00020023106.1"/>
    <property type="gene ID" value="ENSORLG00020003745.1"/>
</dbReference>
<sequence>MLGVYQPLCAVAAVILLDSKEKQPCANMQHFTVVKCLHNQGNLCFPLKIL</sequence>
<dbReference type="Proteomes" id="UP000265180">
    <property type="component" value="Chromosome 2"/>
</dbReference>
<proteinExistence type="predicted"/>
<reference evidence="1" key="3">
    <citation type="submission" date="2025-08" db="UniProtKB">
        <authorList>
            <consortium name="Ensembl"/>
        </authorList>
    </citation>
    <scope>IDENTIFICATION</scope>
    <source>
        <strain evidence="1">HNI</strain>
    </source>
</reference>
<reference key="1">
    <citation type="journal article" date="2007" name="Nature">
        <title>The medaka draft genome and insights into vertebrate genome evolution.</title>
        <authorList>
            <person name="Kasahara M."/>
            <person name="Naruse K."/>
            <person name="Sasaki S."/>
            <person name="Nakatani Y."/>
            <person name="Qu W."/>
            <person name="Ahsan B."/>
            <person name="Yamada T."/>
            <person name="Nagayasu Y."/>
            <person name="Doi K."/>
            <person name="Kasai Y."/>
            <person name="Jindo T."/>
            <person name="Kobayashi D."/>
            <person name="Shimada A."/>
            <person name="Toyoda A."/>
            <person name="Kuroki Y."/>
            <person name="Fujiyama A."/>
            <person name="Sasaki T."/>
            <person name="Shimizu A."/>
            <person name="Asakawa S."/>
            <person name="Shimizu N."/>
            <person name="Hashimoto S."/>
            <person name="Yang J."/>
            <person name="Lee Y."/>
            <person name="Matsushima K."/>
            <person name="Sugano S."/>
            <person name="Sakaizumi M."/>
            <person name="Narita T."/>
            <person name="Ohishi K."/>
            <person name="Haga S."/>
            <person name="Ohta F."/>
            <person name="Nomoto H."/>
            <person name="Nogata K."/>
            <person name="Morishita T."/>
            <person name="Endo T."/>
            <person name="Shin-I T."/>
            <person name="Takeda H."/>
            <person name="Morishita S."/>
            <person name="Kohara Y."/>
        </authorList>
    </citation>
    <scope>NUCLEOTIDE SEQUENCE [LARGE SCALE GENOMIC DNA]</scope>
    <source>
        <strain>Hd-rR</strain>
    </source>
</reference>
<accession>A0A3P9LQY5</accession>
<reference evidence="1" key="4">
    <citation type="submission" date="2025-09" db="UniProtKB">
        <authorList>
            <consortium name="Ensembl"/>
        </authorList>
    </citation>
    <scope>IDENTIFICATION</scope>
    <source>
        <strain evidence="1">HNI</strain>
    </source>
</reference>
<reference evidence="1 2" key="2">
    <citation type="submission" date="2017-04" db="EMBL/GenBank/DDBJ databases">
        <title>CpG methylation of centromeres and impact of large insertions on vertebrate speciation.</title>
        <authorList>
            <person name="Ichikawa K."/>
            <person name="Yoshimura J."/>
            <person name="Morishita S."/>
        </authorList>
    </citation>
    <scope>NUCLEOTIDE SEQUENCE</scope>
    <source>
        <strain evidence="1 2">HNI</strain>
    </source>
</reference>